<comment type="caution">
    <text evidence="2">The sequence shown here is derived from an EMBL/GenBank/DDBJ whole genome shotgun (WGS) entry which is preliminary data.</text>
</comment>
<reference evidence="2 3" key="1">
    <citation type="submission" date="2017-05" db="EMBL/GenBank/DDBJ databases">
        <authorList>
            <person name="Varghese N."/>
            <person name="Submissions S."/>
        </authorList>
    </citation>
    <scope>NUCLEOTIDE SEQUENCE [LARGE SCALE GENOMIC DNA]</scope>
    <source>
        <strain evidence="2 3">DSM 25457</strain>
    </source>
</reference>
<dbReference type="EMBL" id="FXUG01000001">
    <property type="protein sequence ID" value="SMP37659.1"/>
    <property type="molecule type" value="Genomic_DNA"/>
</dbReference>
<dbReference type="InterPro" id="IPR010390">
    <property type="entry name" value="ABC-2_transporter-like"/>
</dbReference>
<dbReference type="PANTHER" id="PTHR36832">
    <property type="entry name" value="SLR1174 PROTEIN-RELATED"/>
    <property type="match status" value="1"/>
</dbReference>
<name>A0ABY1PRY0_9BACT</name>
<keyword evidence="3" id="KW-1185">Reference proteome</keyword>
<feature type="transmembrane region" description="Helical" evidence="1">
    <location>
        <begin position="45"/>
        <end position="66"/>
    </location>
</feature>
<evidence type="ECO:0000256" key="1">
    <source>
        <dbReference type="SAM" id="Phobius"/>
    </source>
</evidence>
<gene>
    <name evidence="2" type="ORF">SAMN06265222_1012</name>
</gene>
<evidence type="ECO:0000313" key="2">
    <source>
        <dbReference type="EMBL" id="SMP37659.1"/>
    </source>
</evidence>
<feature type="transmembrane region" description="Helical" evidence="1">
    <location>
        <begin position="281"/>
        <end position="299"/>
    </location>
</feature>
<keyword evidence="1" id="KW-0812">Transmembrane</keyword>
<proteinExistence type="predicted"/>
<dbReference type="PANTHER" id="PTHR36832:SF1">
    <property type="entry name" value="SLR1174 PROTEIN"/>
    <property type="match status" value="1"/>
</dbReference>
<feature type="transmembrane region" description="Helical" evidence="1">
    <location>
        <begin position="250"/>
        <end position="269"/>
    </location>
</feature>
<dbReference type="RefSeq" id="WP_283430281.1">
    <property type="nucleotide sequence ID" value="NZ_FXUG01000001.1"/>
</dbReference>
<feature type="transmembrane region" description="Helical" evidence="1">
    <location>
        <begin position="188"/>
        <end position="218"/>
    </location>
</feature>
<keyword evidence="1" id="KW-1133">Transmembrane helix</keyword>
<evidence type="ECO:0000313" key="3">
    <source>
        <dbReference type="Proteomes" id="UP001158067"/>
    </source>
</evidence>
<accession>A0ABY1PRY0</accession>
<sequence>MSATASYTPPNDSAHQPIGWLGRLRIWKMIFSVALSERLVYRGDFALGTLMRFLPIITQIFLWWAIFDSIDAAGISERSEQLVSENPSGEPTAQIGGFGFRDMVAYYLLTMIARAFSSMPGLASGIAQQIREGEIKRYMIQPIDLIGFLLLNRIAHKIAYYAVAFAPFGLVFYLCRDYFVSGFPPPHLFFAFLASLAMGFAIGFFLEAAIGMIGFWFLEVSSLLFLYMLFSFFLSGHMFPLSLLPDNIEWFVNLLPLKYLAYFPAAVFLGKIPEDELAGEMAMEAAWLVFFIVVCRVAYARGVSRYSGYGG</sequence>
<dbReference type="Proteomes" id="UP001158067">
    <property type="component" value="Unassembled WGS sequence"/>
</dbReference>
<organism evidence="2 3">
    <name type="scientific">Neorhodopirellula lusitana</name>
    <dbReference type="NCBI Taxonomy" id="445327"/>
    <lineage>
        <taxon>Bacteria</taxon>
        <taxon>Pseudomonadati</taxon>
        <taxon>Planctomycetota</taxon>
        <taxon>Planctomycetia</taxon>
        <taxon>Pirellulales</taxon>
        <taxon>Pirellulaceae</taxon>
        <taxon>Neorhodopirellula</taxon>
    </lineage>
</organism>
<feature type="transmembrane region" description="Helical" evidence="1">
    <location>
        <begin position="224"/>
        <end position="243"/>
    </location>
</feature>
<dbReference type="Pfam" id="PF06182">
    <property type="entry name" value="ABC2_membrane_6"/>
    <property type="match status" value="1"/>
</dbReference>
<feature type="transmembrane region" description="Helical" evidence="1">
    <location>
        <begin position="104"/>
        <end position="123"/>
    </location>
</feature>
<protein>
    <submittedName>
        <fullName evidence="2">ABC-2 type transport system permease protein</fullName>
    </submittedName>
</protein>
<keyword evidence="1" id="KW-0472">Membrane</keyword>
<feature type="transmembrane region" description="Helical" evidence="1">
    <location>
        <begin position="158"/>
        <end position="176"/>
    </location>
</feature>